<dbReference type="KEGG" id="rsu:NHU_01583"/>
<dbReference type="eggNOG" id="COG2938">
    <property type="taxonomic scope" value="Bacteria"/>
</dbReference>
<dbReference type="GO" id="GO:0006099">
    <property type="term" value="P:tricarboxylic acid cycle"/>
    <property type="evidence" value="ECO:0007669"/>
    <property type="project" value="TreeGrafter"/>
</dbReference>
<proteinExistence type="inferred from homology"/>
<evidence type="ECO:0000256" key="3">
    <source>
        <dbReference type="ARBA" id="ARBA00023186"/>
    </source>
</evidence>
<evidence type="ECO:0000256" key="1">
    <source>
        <dbReference type="ARBA" id="ARBA00008571"/>
    </source>
</evidence>
<evidence type="ECO:0000313" key="5">
    <source>
        <dbReference type="Proteomes" id="UP000064912"/>
    </source>
</evidence>
<dbReference type="EMBL" id="AP014800">
    <property type="protein sequence ID" value="BAQ68741.1"/>
    <property type="molecule type" value="Genomic_DNA"/>
</dbReference>
<accession>A0A0D6B173</accession>
<dbReference type="RefSeq" id="WP_060834475.1">
    <property type="nucleotide sequence ID" value="NZ_JAESJD010000053.1"/>
</dbReference>
<keyword evidence="3" id="KW-0143">Chaperone</keyword>
<dbReference type="InterPro" id="IPR036714">
    <property type="entry name" value="SDH_sf"/>
</dbReference>
<dbReference type="PANTHER" id="PTHR12469:SF2">
    <property type="entry name" value="SUCCINATE DEHYDROGENASE ASSEMBLY FACTOR 2, MITOCHONDRIAL"/>
    <property type="match status" value="1"/>
</dbReference>
<dbReference type="Pfam" id="PF03937">
    <property type="entry name" value="Sdh5"/>
    <property type="match status" value="1"/>
</dbReference>
<dbReference type="Proteomes" id="UP000064912">
    <property type="component" value="Chromosome"/>
</dbReference>
<dbReference type="Gene3D" id="1.10.150.250">
    <property type="entry name" value="Flavinator of succinate dehydrogenase"/>
    <property type="match status" value="1"/>
</dbReference>
<protein>
    <recommendedName>
        <fullName evidence="2">FAD assembly factor SdhE</fullName>
    </recommendedName>
</protein>
<name>A0A0D6B173_RHOSU</name>
<dbReference type="AlphaFoldDB" id="A0A0D6B173"/>
<dbReference type="InterPro" id="IPR005631">
    <property type="entry name" value="SDH"/>
</dbReference>
<dbReference type="SUPFAM" id="SSF109910">
    <property type="entry name" value="YgfY-like"/>
    <property type="match status" value="1"/>
</dbReference>
<dbReference type="PANTHER" id="PTHR12469">
    <property type="entry name" value="PROTEIN EMI5 HOMOLOG, MITOCHONDRIAL"/>
    <property type="match status" value="1"/>
</dbReference>
<sequence>MTESTESRRKRMHIRAWRRGTKEMDLILGGYADDRLAAMDEAELEMFDALLAQDDHALYQWVTGQDAAPDAFAPLVAELAARPAPS</sequence>
<reference evidence="4 5" key="1">
    <citation type="submission" date="2015-02" db="EMBL/GenBank/DDBJ databases">
        <title>Genome sequene of Rhodovulum sulfidophilum DSM 2351.</title>
        <authorList>
            <person name="Nagao N."/>
        </authorList>
    </citation>
    <scope>NUCLEOTIDE SEQUENCE [LARGE SCALE GENOMIC DNA]</scope>
    <source>
        <strain evidence="4 5">DSM 2351</strain>
    </source>
</reference>
<evidence type="ECO:0000256" key="2">
    <source>
        <dbReference type="ARBA" id="ARBA00019418"/>
    </source>
</evidence>
<evidence type="ECO:0000313" key="4">
    <source>
        <dbReference type="EMBL" id="BAQ68741.1"/>
    </source>
</evidence>
<organism evidence="4 5">
    <name type="scientific">Rhodovulum sulfidophilum</name>
    <name type="common">Rhodobacter sulfidophilus</name>
    <dbReference type="NCBI Taxonomy" id="35806"/>
    <lineage>
        <taxon>Bacteria</taxon>
        <taxon>Pseudomonadati</taxon>
        <taxon>Pseudomonadota</taxon>
        <taxon>Alphaproteobacteria</taxon>
        <taxon>Rhodobacterales</taxon>
        <taxon>Paracoccaceae</taxon>
        <taxon>Rhodovulum</taxon>
    </lineage>
</organism>
<dbReference type="PATRIC" id="fig|35806.4.peg.1639"/>
<comment type="similarity">
    <text evidence="1">Belongs to the SdhE FAD assembly factor family.</text>
</comment>
<gene>
    <name evidence="4" type="ORF">NHU_01583</name>
</gene>